<dbReference type="GO" id="GO:0005096">
    <property type="term" value="F:GTPase activator activity"/>
    <property type="evidence" value="ECO:0007669"/>
    <property type="project" value="UniProtKB-KW"/>
</dbReference>
<feature type="compositionally biased region" description="Low complexity" evidence="2">
    <location>
        <begin position="235"/>
        <end position="264"/>
    </location>
</feature>
<dbReference type="Pfam" id="PF00566">
    <property type="entry name" value="RabGAP-TBC"/>
    <property type="match status" value="1"/>
</dbReference>
<dbReference type="PANTHER" id="PTHR22957:SF502">
    <property type="entry name" value="SMALL G PROTEIN SIGNALING MODULATOR 2-RELATED"/>
    <property type="match status" value="1"/>
</dbReference>
<organism evidence="4">
    <name type="scientific">Neobodo designis</name>
    <name type="common">Flagellated protozoan</name>
    <name type="synonym">Bodo designis</name>
    <dbReference type="NCBI Taxonomy" id="312471"/>
    <lineage>
        <taxon>Eukaryota</taxon>
        <taxon>Discoba</taxon>
        <taxon>Euglenozoa</taxon>
        <taxon>Kinetoplastea</taxon>
        <taxon>Metakinetoplastina</taxon>
        <taxon>Neobodonida</taxon>
        <taxon>Neobodo</taxon>
    </lineage>
</organism>
<evidence type="ECO:0000313" key="4">
    <source>
        <dbReference type="EMBL" id="CAD9113996.1"/>
    </source>
</evidence>
<feature type="region of interest" description="Disordered" evidence="2">
    <location>
        <begin position="674"/>
        <end position="716"/>
    </location>
</feature>
<proteinExistence type="predicted"/>
<dbReference type="SUPFAM" id="SSF47923">
    <property type="entry name" value="Ypt/Rab-GAP domain of gyp1p"/>
    <property type="match status" value="2"/>
</dbReference>
<evidence type="ECO:0000256" key="2">
    <source>
        <dbReference type="SAM" id="MobiDB-lite"/>
    </source>
</evidence>
<evidence type="ECO:0000259" key="3">
    <source>
        <dbReference type="PROSITE" id="PS50086"/>
    </source>
</evidence>
<feature type="region of interest" description="Disordered" evidence="2">
    <location>
        <begin position="179"/>
        <end position="275"/>
    </location>
</feature>
<dbReference type="EMBL" id="HBGF01020692">
    <property type="protein sequence ID" value="CAD9113996.1"/>
    <property type="molecule type" value="Transcribed_RNA"/>
</dbReference>
<gene>
    <name evidence="4" type="ORF">NDES1114_LOCUS13694</name>
</gene>
<dbReference type="PANTHER" id="PTHR22957">
    <property type="entry name" value="TBC1 DOMAIN FAMILY MEMBER GTPASE-ACTIVATING PROTEIN"/>
    <property type="match status" value="1"/>
</dbReference>
<evidence type="ECO:0000256" key="1">
    <source>
        <dbReference type="ARBA" id="ARBA00022468"/>
    </source>
</evidence>
<dbReference type="PROSITE" id="PS50086">
    <property type="entry name" value="TBC_RABGAP"/>
    <property type="match status" value="1"/>
</dbReference>
<reference evidence="4" key="1">
    <citation type="submission" date="2021-01" db="EMBL/GenBank/DDBJ databases">
        <authorList>
            <person name="Corre E."/>
            <person name="Pelletier E."/>
            <person name="Niang G."/>
            <person name="Scheremetjew M."/>
            <person name="Finn R."/>
            <person name="Kale V."/>
            <person name="Holt S."/>
            <person name="Cochrane G."/>
            <person name="Meng A."/>
            <person name="Brown T."/>
            <person name="Cohen L."/>
        </authorList>
    </citation>
    <scope>NUCLEOTIDE SEQUENCE</scope>
    <source>
        <strain evidence="4">CCAP 1951/1</strain>
    </source>
</reference>
<dbReference type="InterPro" id="IPR035969">
    <property type="entry name" value="Rab-GAP_TBC_sf"/>
</dbReference>
<feature type="domain" description="Rab-GAP TBC" evidence="3">
    <location>
        <begin position="392"/>
        <end position="605"/>
    </location>
</feature>
<dbReference type="Gene3D" id="1.10.472.80">
    <property type="entry name" value="Ypt/Rab-GAP domain of gyp1p, domain 3"/>
    <property type="match status" value="1"/>
</dbReference>
<accession>A0A7S1LUV9</accession>
<sequence>MVAEDAAAKSIVRPSAVRFSQAGVSRRVPVGDGDDVAILGTLMLVSTVAAGQETPDAVHLVWIPYSYLSTFAPDLLSPSAATAVAGAVGDLTEEEMRRRDDQWSFEQTHTVCVALSAVAKVHRRTNMRGRRTLVIHREGRAAPESPLGFAEGGSTQFFDALKRFVELNPLVGEGREAWAVAKPPVEEPGSGGGGKKTPGTEADGPTSSSRKPATGDAASTRKHTDPGATTPPPKAASTSTLSTTAVASPSTPAAGTTAAGTTPQPAGPSPTDADLRDFKRDVYGQQPKRAFFSSVLRGGSKLAEVVTHQLDRLVQDSPVDDEPPVDHGDSEYDLMEPLQPVESLVPQVLPPPNAPRFGQPLRPSMWNGCFDGDGRLNPATFAAARETAFRGGIDPSIRGEVWPFLLGLFPTNSTAEDRNRIREAHTTQYETIKQQWLSVSDEQAQHFTSYRERRVGIEKDVLRTDRRLPEFAADDAPMLRSLFNVLMTYSFYNFDIGYCQGMSDFLAPILLLYDGDEAMSFAVFKHLMKNRTAGNFYNDHRHSMHRQLECLKVLVQTFVTPLYNHLEANYAEGMTFAFRWLLVYFKREFPVQVVPQLWDVIFACPFTTQYEIFVCAALLRALQKQIVDNALGQDDLVRFCNAVTGNMRVEDLVVMTADLYDGIAQQMSWRRKAKSAAGGGDGGKSDVRPGTTRGQRPSLADIMKEYGGPDLTKNPL</sequence>
<dbReference type="InterPro" id="IPR000195">
    <property type="entry name" value="Rab-GAP-TBC_dom"/>
</dbReference>
<protein>
    <recommendedName>
        <fullName evidence="3">Rab-GAP TBC domain-containing protein</fullName>
    </recommendedName>
</protein>
<dbReference type="Gene3D" id="1.10.8.270">
    <property type="entry name" value="putative rabgap domain of human tbc1 domain family member 14 like domains"/>
    <property type="match status" value="1"/>
</dbReference>
<dbReference type="SMART" id="SM00164">
    <property type="entry name" value="TBC"/>
    <property type="match status" value="1"/>
</dbReference>
<dbReference type="AlphaFoldDB" id="A0A7S1LUV9"/>
<name>A0A7S1LUV9_NEODS</name>
<keyword evidence="1" id="KW-0343">GTPase activation</keyword>